<dbReference type="Pfam" id="PF10383">
    <property type="entry name" value="Clr2"/>
    <property type="match status" value="1"/>
</dbReference>
<evidence type="ECO:0000313" key="2">
    <source>
        <dbReference type="EMBL" id="TIA88534.1"/>
    </source>
</evidence>
<evidence type="ECO:0000259" key="1">
    <source>
        <dbReference type="Pfam" id="PF10383"/>
    </source>
</evidence>
<dbReference type="InterPro" id="IPR038986">
    <property type="entry name" value="Clr2"/>
</dbReference>
<comment type="caution">
    <text evidence="2">The sequence shown here is derived from an EMBL/GenBank/DDBJ whole genome shotgun (WGS) entry which is preliminary data.</text>
</comment>
<proteinExistence type="predicted"/>
<accession>A0A4T0FM38</accession>
<sequence length="554" mass="63759">MPAARPAKIKPKDIIKITFPFSDGDKQLKPENLINSKVKYELKEKDSQSYKKYLKRAGESLAKALGFADSHLYQLQGFPDGYRLYVFDTIENGQKKKSAILFGKSYRRVADTRLFHLSKVLLMYEKSNDPTQLFLNRITVWLKTDKKQRHENCKCDKRYHIKHSLRSEAVVVSMKDPPPVVQETIIRPKQDYTIQPQTVAPQRLDRDRSTPSMIRLFELCWARLDSQGLPFVSPKDITPEHHKLFVDRNYHIEYWPGVVVDFQFSVEVKDGQPIQTRQFEVFLLGTKTLVMLDEERIRPYLALTVEHKHFPPTYFPMNRSQDISDVQILFENISNIPHISNQDIYSRSLALSIGIHASWHIKHVVTPLHHYQLIVKYQPEPLDCFKGIWLGGEMVWVGDMVRLHKGVKVGALPKKALSLGMLVKYIIVTNKTINIIGALYALEPSKASLDSLRHYPDIMLDKDSQHYLPTPPIGHKWSKVAPEKHHQVPLDVIGGRYYPDLHCEPGSIKRQLTGLEPAGDATMMSFNYQSEGSYFNAYTVSHDRNTTITKAEVS</sequence>
<feature type="domain" description="Cryptic loci regulator 2 C-terminal" evidence="1">
    <location>
        <begin position="385"/>
        <end position="499"/>
    </location>
</feature>
<dbReference type="PANTHER" id="PTHR38046">
    <property type="entry name" value="CRYPTIC LOCI REGULATOR 2"/>
    <property type="match status" value="1"/>
</dbReference>
<reference evidence="2 3" key="1">
    <citation type="submission" date="2019-03" db="EMBL/GenBank/DDBJ databases">
        <title>Sequencing 23 genomes of Wallemia ichthyophaga.</title>
        <authorList>
            <person name="Gostincar C."/>
        </authorList>
    </citation>
    <scope>NUCLEOTIDE SEQUENCE [LARGE SCALE GENOMIC DNA]</scope>
    <source>
        <strain evidence="2 3">EXF-5753</strain>
    </source>
</reference>
<dbReference type="AlphaFoldDB" id="A0A4T0FM38"/>
<dbReference type="Proteomes" id="UP000310189">
    <property type="component" value="Unassembled WGS sequence"/>
</dbReference>
<gene>
    <name evidence="2" type="ORF">E3P99_02560</name>
</gene>
<dbReference type="GO" id="GO:0070824">
    <property type="term" value="C:SHREC complex"/>
    <property type="evidence" value="ECO:0007669"/>
    <property type="project" value="InterPro"/>
</dbReference>
<organism evidence="2 3">
    <name type="scientific">Wallemia hederae</name>
    <dbReference type="NCBI Taxonomy" id="1540922"/>
    <lineage>
        <taxon>Eukaryota</taxon>
        <taxon>Fungi</taxon>
        <taxon>Dikarya</taxon>
        <taxon>Basidiomycota</taxon>
        <taxon>Wallemiomycotina</taxon>
        <taxon>Wallemiomycetes</taxon>
        <taxon>Wallemiales</taxon>
        <taxon>Wallemiaceae</taxon>
        <taxon>Wallemia</taxon>
    </lineage>
</organism>
<dbReference type="GO" id="GO:0033553">
    <property type="term" value="C:rDNA heterochromatin"/>
    <property type="evidence" value="ECO:0007669"/>
    <property type="project" value="TreeGrafter"/>
</dbReference>
<dbReference type="PANTHER" id="PTHR38046:SF1">
    <property type="entry name" value="CRYPTIC LOCI REGULATOR 2"/>
    <property type="match status" value="1"/>
</dbReference>
<dbReference type="GO" id="GO:0030466">
    <property type="term" value="P:silent mating-type cassette heterochromatin formation"/>
    <property type="evidence" value="ECO:0007669"/>
    <property type="project" value="TreeGrafter"/>
</dbReference>
<keyword evidence="3" id="KW-1185">Reference proteome</keyword>
<evidence type="ECO:0000313" key="3">
    <source>
        <dbReference type="Proteomes" id="UP000310189"/>
    </source>
</evidence>
<dbReference type="GO" id="GO:0031934">
    <property type="term" value="C:mating-type region heterochromatin"/>
    <property type="evidence" value="ECO:0007669"/>
    <property type="project" value="TreeGrafter"/>
</dbReference>
<dbReference type="EMBL" id="SPNW01000037">
    <property type="protein sequence ID" value="TIA88534.1"/>
    <property type="molecule type" value="Genomic_DNA"/>
</dbReference>
<protein>
    <recommendedName>
        <fullName evidence="1">Cryptic loci regulator 2 C-terminal domain-containing protein</fullName>
    </recommendedName>
</protein>
<dbReference type="InterPro" id="IPR018839">
    <property type="entry name" value="Tscrpt-silencing_Clr2_C"/>
</dbReference>
<dbReference type="OrthoDB" id="438224at2759"/>
<name>A0A4T0FM38_9BASI</name>